<dbReference type="PANTHER" id="PTHR43652">
    <property type="entry name" value="BASIC AMINO ACID ANTIPORTER YFCC-RELATED"/>
    <property type="match status" value="1"/>
</dbReference>
<dbReference type="InterPro" id="IPR051679">
    <property type="entry name" value="DASS-Related_Transporters"/>
</dbReference>
<evidence type="ECO:0000313" key="8">
    <source>
        <dbReference type="Proteomes" id="UP000197781"/>
    </source>
</evidence>
<evidence type="ECO:0000256" key="4">
    <source>
        <dbReference type="ARBA" id="ARBA00022989"/>
    </source>
</evidence>
<feature type="transmembrane region" description="Helical" evidence="6">
    <location>
        <begin position="200"/>
        <end position="219"/>
    </location>
</feature>
<sequence>MTESKQLKKKSLFRLDAYVLLFCILLLCALATYVVPTGEFDRVKNGNVTTVVPGSYHAVEPNPTGFIEFFTAIQTGMVKGAPIIFLVLFTGGALAVLDKTGALNAAILTMVRKLGNREWLLVILITSVFSVLGTLGVIVNSVIAFVPLGIMIARAMKMDAIFGVALIYLGVYAGFNTTIAFPGTLGLSQEIAELPLFSGIGYRTIIYVTFVIVTILYIGRYARKVRQNKSILGDELFPSDSGSTTMEVDTKNVDFTTRHKLILAFTGIVLIGFIVCTILFKWDVNEMSGIFIFIAIGVGLLNKMSGNDIAKTFLKGCQGLIYGALIVGMARAVTVILEDGKFLDTIVYGLATILEPLSPMAGAIGMFLGSAGLHFLISSGSGEAVMLMPLLAPLADLMGITRQVAVEALMLGEGVVNCINPTSGVLMSILAMSGISYGKWLKFMLPLTAVWTVLSIVFIVIGVLINWGPY</sequence>
<feature type="transmembrane region" description="Helical" evidence="6">
    <location>
        <begin position="160"/>
        <end position="180"/>
    </location>
</feature>
<evidence type="ECO:0008006" key="9">
    <source>
        <dbReference type="Google" id="ProtNLM"/>
    </source>
</evidence>
<feature type="transmembrane region" description="Helical" evidence="6">
    <location>
        <begin position="12"/>
        <end position="35"/>
    </location>
</feature>
<organism evidence="7 8">
    <name type="scientific">Brevibacillus formosus</name>
    <dbReference type="NCBI Taxonomy" id="54913"/>
    <lineage>
        <taxon>Bacteria</taxon>
        <taxon>Bacillati</taxon>
        <taxon>Bacillota</taxon>
        <taxon>Bacilli</taxon>
        <taxon>Bacillales</taxon>
        <taxon>Paenibacillaceae</taxon>
        <taxon>Brevibacillus</taxon>
    </lineage>
</organism>
<feature type="transmembrane region" description="Helical" evidence="6">
    <location>
        <begin position="408"/>
        <end position="431"/>
    </location>
</feature>
<keyword evidence="3 6" id="KW-0812">Transmembrane</keyword>
<keyword evidence="4 6" id="KW-1133">Transmembrane helix</keyword>
<dbReference type="EMBL" id="CP018145">
    <property type="protein sequence ID" value="ASJ57279.1"/>
    <property type="molecule type" value="Genomic_DNA"/>
</dbReference>
<evidence type="ECO:0000256" key="1">
    <source>
        <dbReference type="ARBA" id="ARBA00004651"/>
    </source>
</evidence>
<feature type="transmembrane region" description="Helical" evidence="6">
    <location>
        <begin position="288"/>
        <end position="305"/>
    </location>
</feature>
<feature type="transmembrane region" description="Helical" evidence="6">
    <location>
        <begin position="443"/>
        <end position="467"/>
    </location>
</feature>
<comment type="subcellular location">
    <subcellularLocation>
        <location evidence="1">Cell membrane</location>
        <topology evidence="1">Multi-pass membrane protein</topology>
    </subcellularLocation>
</comment>
<keyword evidence="5 6" id="KW-0472">Membrane</keyword>
<name>A0A220MRE9_9BACL</name>
<reference evidence="7 8" key="1">
    <citation type="submission" date="2016-11" db="EMBL/GenBank/DDBJ databases">
        <authorList>
            <person name="Jaros S."/>
            <person name="Januszkiewicz K."/>
            <person name="Wedrychowicz H."/>
        </authorList>
    </citation>
    <scope>NUCLEOTIDE SEQUENCE [LARGE SCALE GENOMIC DNA]</scope>
    <source>
        <strain evidence="7 8">NF2</strain>
    </source>
</reference>
<dbReference type="Proteomes" id="UP000197781">
    <property type="component" value="Chromosome"/>
</dbReference>
<dbReference type="Pfam" id="PF03606">
    <property type="entry name" value="DcuC"/>
    <property type="match status" value="1"/>
</dbReference>
<evidence type="ECO:0000256" key="2">
    <source>
        <dbReference type="ARBA" id="ARBA00022475"/>
    </source>
</evidence>
<dbReference type="PANTHER" id="PTHR43652:SF2">
    <property type="entry name" value="BASIC AMINO ACID ANTIPORTER YFCC-RELATED"/>
    <property type="match status" value="1"/>
</dbReference>
<keyword evidence="2" id="KW-1003">Cell membrane</keyword>
<evidence type="ECO:0000256" key="5">
    <source>
        <dbReference type="ARBA" id="ARBA00023136"/>
    </source>
</evidence>
<evidence type="ECO:0000313" key="7">
    <source>
        <dbReference type="EMBL" id="ASJ57279.1"/>
    </source>
</evidence>
<dbReference type="InterPro" id="IPR018385">
    <property type="entry name" value="C4_dicarb_anaerob_car-like"/>
</dbReference>
<feature type="transmembrane region" description="Helical" evidence="6">
    <location>
        <begin position="317"/>
        <end position="337"/>
    </location>
</feature>
<protein>
    <recommendedName>
        <fullName evidence="9">YfcC family protein</fullName>
    </recommendedName>
</protein>
<evidence type="ECO:0000256" key="6">
    <source>
        <dbReference type="SAM" id="Phobius"/>
    </source>
</evidence>
<feature type="transmembrane region" description="Helical" evidence="6">
    <location>
        <begin position="261"/>
        <end position="282"/>
    </location>
</feature>
<evidence type="ECO:0000256" key="3">
    <source>
        <dbReference type="ARBA" id="ARBA00022692"/>
    </source>
</evidence>
<dbReference type="RefSeq" id="WP_056490619.1">
    <property type="nucleotide sequence ID" value="NZ_CP018145.1"/>
</dbReference>
<dbReference type="AlphaFoldDB" id="A0A220MRE9"/>
<accession>A0A220MRE9</accession>
<dbReference type="KEGG" id="bfm:BP422_29495"/>
<dbReference type="GO" id="GO:0005886">
    <property type="term" value="C:plasma membrane"/>
    <property type="evidence" value="ECO:0007669"/>
    <property type="project" value="UniProtKB-SubCell"/>
</dbReference>
<gene>
    <name evidence="7" type="ORF">BP422_29495</name>
</gene>
<feature type="transmembrane region" description="Helical" evidence="6">
    <location>
        <begin position="119"/>
        <end position="148"/>
    </location>
</feature>
<proteinExistence type="predicted"/>